<dbReference type="RefSeq" id="XP_002740820.1">
    <property type="nucleotide sequence ID" value="XM_002740774.1"/>
</dbReference>
<dbReference type="CDD" id="cd06121">
    <property type="entry name" value="cupin_YML079wp"/>
    <property type="match status" value="1"/>
</dbReference>
<dbReference type="PANTHER" id="PTHR33387:SF3">
    <property type="entry name" value="DUF985 DOMAIN-CONTAINING PROTEIN"/>
    <property type="match status" value="1"/>
</dbReference>
<dbReference type="InterPro" id="IPR014710">
    <property type="entry name" value="RmlC-like_jellyroll"/>
</dbReference>
<dbReference type="InterPro" id="IPR011051">
    <property type="entry name" value="RmlC_Cupin_sf"/>
</dbReference>
<reference evidence="2" key="1">
    <citation type="journal article" date="2008" name="Biol. Bull.">
        <title>cDNA sequences for transcription factors and signaling proteins of the hemichordate Saccoglossus kowalevskii: efficacy of the expressed sequence tag (EST) approach for evolutionary and developmental studies of a new organism.</title>
        <authorList>
            <person name="Freeman R.M. Jr."/>
            <person name="Wu M."/>
            <person name="Cordonnier-Pratt M.M."/>
            <person name="Pratt L.H."/>
            <person name="Gruber C.E."/>
            <person name="Smith M."/>
            <person name="Lander E.S."/>
            <person name="Stange-Thomann N."/>
            <person name="Lowe C.J."/>
            <person name="Gerhart J."/>
            <person name="Kirschner M."/>
        </authorList>
    </citation>
    <scope>NUCLEOTIDE SEQUENCE</scope>
</reference>
<dbReference type="InterPro" id="IPR039935">
    <property type="entry name" value="YML079W-like"/>
</dbReference>
<dbReference type="EMBL" id="KX125086">
    <property type="protein sequence ID" value="APU50782.1"/>
    <property type="molecule type" value="mRNA"/>
</dbReference>
<dbReference type="Pfam" id="PF06172">
    <property type="entry name" value="Cupin_5"/>
    <property type="match status" value="1"/>
</dbReference>
<reference evidence="2" key="2">
    <citation type="submission" date="2016-04" db="EMBL/GenBank/DDBJ databases">
        <authorList>
            <person name="Evans L.H."/>
            <person name="Alamgir A."/>
            <person name="Owens N."/>
            <person name="Weber N.D."/>
            <person name="Virtaneva K."/>
            <person name="Barbian K."/>
            <person name="Babar A."/>
            <person name="Rosenke K."/>
        </authorList>
    </citation>
    <scope>NUCLEOTIDE SEQUENCE</scope>
</reference>
<dbReference type="GeneID" id="100366483"/>
<proteinExistence type="evidence at transcript level"/>
<dbReference type="Proteomes" id="UP000694865">
    <property type="component" value="Unplaced"/>
</dbReference>
<reference evidence="4" key="3">
    <citation type="submission" date="2025-05" db="UniProtKB">
        <authorList>
            <consortium name="RefSeq"/>
        </authorList>
    </citation>
    <scope>IDENTIFICATION</scope>
    <source>
        <tissue evidence="4">Testes</tissue>
    </source>
</reference>
<evidence type="ECO:0000259" key="1">
    <source>
        <dbReference type="Pfam" id="PF06172"/>
    </source>
</evidence>
<evidence type="ECO:0000313" key="2">
    <source>
        <dbReference type="EMBL" id="APU50782.1"/>
    </source>
</evidence>
<dbReference type="InterPro" id="IPR009327">
    <property type="entry name" value="Cupin_DUF985"/>
</dbReference>
<feature type="domain" description="DUF985" evidence="1">
    <location>
        <begin position="15"/>
        <end position="163"/>
    </location>
</feature>
<organism evidence="2">
    <name type="scientific">Saccoglossus kowalevskii</name>
    <name type="common">Acorn worm</name>
    <dbReference type="NCBI Taxonomy" id="10224"/>
    <lineage>
        <taxon>Eukaryota</taxon>
        <taxon>Metazoa</taxon>
        <taxon>Hemichordata</taxon>
        <taxon>Enteropneusta</taxon>
        <taxon>Harrimaniidae</taxon>
        <taxon>Saccoglossus</taxon>
    </lineage>
</organism>
<evidence type="ECO:0000313" key="3">
    <source>
        <dbReference type="Proteomes" id="UP000694865"/>
    </source>
</evidence>
<accession>A0A1L7H7G2</accession>
<keyword evidence="3" id="KW-1185">Reference proteome</keyword>
<dbReference type="OrthoDB" id="6614653at2759"/>
<sequence>MDPKVPLNETLEVRNIINKLQLIPHTEGGYFKETYRSGSEPMASHGLTDVSGALMKPGGRRYSVRNVSTSIMYLLTKNSPIDFLHRDESDIVRYYHGGGTILVHTVSPDGKLHQHRLGINLEAGEVPQLVTPSGYWEALELVNGDWALQGESVAPGFDYRDMVLGTKETISHFSEDIRDVLQRCVLFG</sequence>
<dbReference type="PANTHER" id="PTHR33387">
    <property type="entry name" value="RMLC-LIKE JELLY ROLL FOLD PROTEIN"/>
    <property type="match status" value="1"/>
</dbReference>
<gene>
    <name evidence="4" type="primary">LOC100366483</name>
    <name evidence="2" type="ORF">Sakowv30039409mg</name>
</gene>
<dbReference type="KEGG" id="sko:100366483"/>
<evidence type="ECO:0000313" key="4">
    <source>
        <dbReference type="RefSeq" id="XP_002740820.1"/>
    </source>
</evidence>
<dbReference type="AlphaFoldDB" id="A0A1L7H7G2"/>
<name>A0A1L7H7G2_SACKO</name>
<protein>
    <submittedName>
        <fullName evidence="2">Cupin domain protein-like protein 340</fullName>
    </submittedName>
    <submittedName>
        <fullName evidence="4">Uncharacterized protein YML079W-like</fullName>
    </submittedName>
</protein>
<dbReference type="SUPFAM" id="SSF51182">
    <property type="entry name" value="RmlC-like cupins"/>
    <property type="match status" value="1"/>
</dbReference>
<dbReference type="Gene3D" id="2.60.120.10">
    <property type="entry name" value="Jelly Rolls"/>
    <property type="match status" value="1"/>
</dbReference>